<dbReference type="eggNOG" id="ENOG502RTXJ">
    <property type="taxonomic scope" value="Eukaryota"/>
</dbReference>
<dbReference type="AlphaFoldDB" id="G3UGV2"/>
<dbReference type="Proteomes" id="UP000007646">
    <property type="component" value="Unassembled WGS sequence"/>
</dbReference>
<dbReference type="Ensembl" id="ENSLAFT00000027962.1">
    <property type="protein sequence ID" value="ENSLAFP00000027060.1"/>
    <property type="gene ID" value="ENSLAFG00000027504.1"/>
</dbReference>
<dbReference type="HOGENOM" id="CLU_077975_4_0_1"/>
<feature type="signal peptide" evidence="1">
    <location>
        <begin position="1"/>
        <end position="19"/>
    </location>
</feature>
<dbReference type="InterPro" id="IPR007110">
    <property type="entry name" value="Ig-like_dom"/>
</dbReference>
<reference evidence="3" key="3">
    <citation type="submission" date="2025-09" db="UniProtKB">
        <authorList>
            <consortium name="Ensembl"/>
        </authorList>
    </citation>
    <scope>IDENTIFICATION</scope>
    <source>
        <strain evidence="3">Isolate ISIS603380</strain>
    </source>
</reference>
<dbReference type="GeneTree" id="ENSGT00940000161017"/>
<keyword evidence="4" id="KW-1185">Reference proteome</keyword>
<reference evidence="3" key="2">
    <citation type="submission" date="2025-08" db="UniProtKB">
        <authorList>
            <consortium name="Ensembl"/>
        </authorList>
    </citation>
    <scope>IDENTIFICATION</scope>
    <source>
        <strain evidence="3">Isolate ISIS603380</strain>
    </source>
</reference>
<feature type="domain" description="Ig-like" evidence="2">
    <location>
        <begin position="19"/>
        <end position="108"/>
    </location>
</feature>
<evidence type="ECO:0000313" key="4">
    <source>
        <dbReference type="Proteomes" id="UP000007646"/>
    </source>
</evidence>
<feature type="chain" id="PRO_5003456471" description="Ig-like domain-containing protein" evidence="1">
    <location>
        <begin position="20"/>
        <end position="108"/>
    </location>
</feature>
<name>G3UGV2_LOXAF</name>
<dbReference type="InterPro" id="IPR013783">
    <property type="entry name" value="Ig-like_fold"/>
</dbReference>
<sequence length="108" mass="12020">MSWASSLFMLLTLCTGCGPQPVLHQPPSVSSSLGTMVTLPCTLSKDYIDWYQQRLGQAPRFLLRFFFPSDEKQGPRPPHLSVTKDVASNTEYLSISKLQAEDEAVLLC</sequence>
<dbReference type="Gene3D" id="2.60.40.10">
    <property type="entry name" value="Immunoglobulins"/>
    <property type="match status" value="1"/>
</dbReference>
<dbReference type="InterPro" id="IPR013106">
    <property type="entry name" value="Ig_V-set"/>
</dbReference>
<evidence type="ECO:0000256" key="1">
    <source>
        <dbReference type="SAM" id="SignalP"/>
    </source>
</evidence>
<dbReference type="InterPro" id="IPR036179">
    <property type="entry name" value="Ig-like_dom_sf"/>
</dbReference>
<dbReference type="InterPro" id="IPR050150">
    <property type="entry name" value="IgV_Light_Chain"/>
</dbReference>
<reference evidence="3 4" key="1">
    <citation type="submission" date="2009-06" db="EMBL/GenBank/DDBJ databases">
        <title>The Genome Sequence of Loxodonta africana (African elephant).</title>
        <authorList>
            <person name="Di Palma F."/>
            <person name="Heiman D."/>
            <person name="Young S."/>
            <person name="Johnson J."/>
            <person name="Lander E.S."/>
            <person name="Lindblad-Toh K."/>
        </authorList>
    </citation>
    <scope>NUCLEOTIDE SEQUENCE [LARGE SCALE GENOMIC DNA]</scope>
    <source>
        <strain evidence="3 4">Isolate ISIS603380</strain>
    </source>
</reference>
<dbReference type="Pfam" id="PF07686">
    <property type="entry name" value="V-set"/>
    <property type="match status" value="1"/>
</dbReference>
<dbReference type="InParanoid" id="G3UGV2"/>
<evidence type="ECO:0000313" key="3">
    <source>
        <dbReference type="Ensembl" id="ENSLAFP00000027060.1"/>
    </source>
</evidence>
<dbReference type="STRING" id="9785.ENSLAFP00000027060"/>
<dbReference type="SUPFAM" id="SSF48726">
    <property type="entry name" value="Immunoglobulin"/>
    <property type="match status" value="1"/>
</dbReference>
<organism evidence="3 4">
    <name type="scientific">Loxodonta africana</name>
    <name type="common">African elephant</name>
    <dbReference type="NCBI Taxonomy" id="9785"/>
    <lineage>
        <taxon>Eukaryota</taxon>
        <taxon>Metazoa</taxon>
        <taxon>Chordata</taxon>
        <taxon>Craniata</taxon>
        <taxon>Vertebrata</taxon>
        <taxon>Euteleostomi</taxon>
        <taxon>Mammalia</taxon>
        <taxon>Eutheria</taxon>
        <taxon>Afrotheria</taxon>
        <taxon>Proboscidea</taxon>
        <taxon>Elephantidae</taxon>
        <taxon>Loxodonta</taxon>
    </lineage>
</organism>
<dbReference type="PANTHER" id="PTHR23267">
    <property type="entry name" value="IMMUNOGLOBULIN LIGHT CHAIN"/>
    <property type="match status" value="1"/>
</dbReference>
<evidence type="ECO:0000259" key="2">
    <source>
        <dbReference type="PROSITE" id="PS50835"/>
    </source>
</evidence>
<dbReference type="PROSITE" id="PS50835">
    <property type="entry name" value="IG_LIKE"/>
    <property type="match status" value="1"/>
</dbReference>
<accession>G3UGV2</accession>
<protein>
    <recommendedName>
        <fullName evidence="2">Ig-like domain-containing protein</fullName>
    </recommendedName>
</protein>
<proteinExistence type="predicted"/>
<dbReference type="SMART" id="SM00406">
    <property type="entry name" value="IGv"/>
    <property type="match status" value="1"/>
</dbReference>
<keyword evidence="1" id="KW-0732">Signal</keyword>